<evidence type="ECO:0000313" key="9">
    <source>
        <dbReference type="EMBL" id="MBD2867837.1"/>
    </source>
</evidence>
<keyword evidence="5 7" id="KW-1133">Transmembrane helix</keyword>
<gene>
    <name evidence="9" type="ORF">IDH41_04545</name>
</gene>
<reference evidence="9" key="1">
    <citation type="submission" date="2020-09" db="EMBL/GenBank/DDBJ databases">
        <title>A novel bacterium of genus Paenibacillus, isolated from South China Sea.</title>
        <authorList>
            <person name="Huang H."/>
            <person name="Mo K."/>
            <person name="Hu Y."/>
        </authorList>
    </citation>
    <scope>NUCLEOTIDE SEQUENCE</scope>
    <source>
        <strain evidence="9">IB182493</strain>
    </source>
</reference>
<sequence>MNLPKIPLADWIEWLEAWLENHLEPLFELIRIVVGETVGGLETVLNAIPPLILILIFTALAWYIGKWRMALFTLVGLFLIDNLGLWSQTMQTLALVLTAAFISVIFGVPVGILCARSGTVQKIVTPVLDFMQTMPAFVYLLPAITFFSLGVVPGVISSIIFAIPPTIRLTNLGIRQVPSELVEAADAFGSTPSQKLFKLQLPLAMPTIMAGINQTIMLSLSMVVIASMIGAQGVGAYVYRAVTQGKTGVGFEAGLAIVILAIILDRLTQQVINKKKTA</sequence>
<dbReference type="RefSeq" id="WP_190858689.1">
    <property type="nucleotide sequence ID" value="NZ_JACXIY010000005.1"/>
</dbReference>
<dbReference type="Proteomes" id="UP000632125">
    <property type="component" value="Unassembled WGS sequence"/>
</dbReference>
<evidence type="ECO:0000256" key="7">
    <source>
        <dbReference type="RuleBase" id="RU363032"/>
    </source>
</evidence>
<dbReference type="SUPFAM" id="SSF161098">
    <property type="entry name" value="MetI-like"/>
    <property type="match status" value="1"/>
</dbReference>
<keyword evidence="10" id="KW-1185">Reference proteome</keyword>
<evidence type="ECO:0000256" key="1">
    <source>
        <dbReference type="ARBA" id="ARBA00004141"/>
    </source>
</evidence>
<dbReference type="AlphaFoldDB" id="A0A927CIR6"/>
<feature type="transmembrane region" description="Helical" evidence="7">
    <location>
        <begin position="93"/>
        <end position="115"/>
    </location>
</feature>
<feature type="transmembrane region" description="Helical" evidence="7">
    <location>
        <begin position="44"/>
        <end position="63"/>
    </location>
</feature>
<dbReference type="CDD" id="cd06261">
    <property type="entry name" value="TM_PBP2"/>
    <property type="match status" value="1"/>
</dbReference>
<evidence type="ECO:0000259" key="8">
    <source>
        <dbReference type="PROSITE" id="PS50928"/>
    </source>
</evidence>
<comment type="subcellular location">
    <subcellularLocation>
        <location evidence="7">Cell membrane</location>
        <topology evidence="7">Multi-pass membrane protein</topology>
    </subcellularLocation>
    <subcellularLocation>
        <location evidence="1">Membrane</location>
        <topology evidence="1">Multi-pass membrane protein</topology>
    </subcellularLocation>
</comment>
<dbReference type="GO" id="GO:0031460">
    <property type="term" value="P:glycine betaine transport"/>
    <property type="evidence" value="ECO:0007669"/>
    <property type="project" value="TreeGrafter"/>
</dbReference>
<comment type="caution">
    <text evidence="9">The sequence shown here is derived from an EMBL/GenBank/DDBJ whole genome shotgun (WGS) entry which is preliminary data.</text>
</comment>
<evidence type="ECO:0000256" key="4">
    <source>
        <dbReference type="ARBA" id="ARBA00022692"/>
    </source>
</evidence>
<evidence type="ECO:0000313" key="10">
    <source>
        <dbReference type="Proteomes" id="UP000632125"/>
    </source>
</evidence>
<feature type="transmembrane region" description="Helical" evidence="7">
    <location>
        <begin position="216"/>
        <end position="237"/>
    </location>
</feature>
<organism evidence="9 10">
    <name type="scientific">Paenibacillus arenilitoris</name>
    <dbReference type="NCBI Taxonomy" id="2772299"/>
    <lineage>
        <taxon>Bacteria</taxon>
        <taxon>Bacillati</taxon>
        <taxon>Bacillota</taxon>
        <taxon>Bacilli</taxon>
        <taxon>Bacillales</taxon>
        <taxon>Paenibacillaceae</taxon>
        <taxon>Paenibacillus</taxon>
    </lineage>
</organism>
<keyword evidence="2 7" id="KW-0813">Transport</keyword>
<feature type="transmembrane region" description="Helical" evidence="7">
    <location>
        <begin position="136"/>
        <end position="163"/>
    </location>
</feature>
<evidence type="ECO:0000256" key="5">
    <source>
        <dbReference type="ARBA" id="ARBA00022989"/>
    </source>
</evidence>
<dbReference type="PANTHER" id="PTHR47737:SF1">
    <property type="entry name" value="GLYCINE BETAINE_PROLINE BETAINE TRANSPORT SYSTEM PERMEASE PROTEIN PROW"/>
    <property type="match status" value="1"/>
</dbReference>
<dbReference type="GO" id="GO:0015226">
    <property type="term" value="F:carnitine transmembrane transporter activity"/>
    <property type="evidence" value="ECO:0007669"/>
    <property type="project" value="TreeGrafter"/>
</dbReference>
<dbReference type="Gene3D" id="1.10.3720.10">
    <property type="entry name" value="MetI-like"/>
    <property type="match status" value="1"/>
</dbReference>
<name>A0A927CIR6_9BACL</name>
<protein>
    <submittedName>
        <fullName evidence="9">Proline/glycine betaine ABC transporter permease</fullName>
    </submittedName>
</protein>
<keyword evidence="4 7" id="KW-0812">Transmembrane</keyword>
<accession>A0A927CIR6</accession>
<evidence type="ECO:0000256" key="2">
    <source>
        <dbReference type="ARBA" id="ARBA00022448"/>
    </source>
</evidence>
<evidence type="ECO:0000256" key="3">
    <source>
        <dbReference type="ARBA" id="ARBA00022475"/>
    </source>
</evidence>
<proteinExistence type="inferred from homology"/>
<feature type="transmembrane region" description="Helical" evidence="7">
    <location>
        <begin position="249"/>
        <end position="267"/>
    </location>
</feature>
<dbReference type="Pfam" id="PF00528">
    <property type="entry name" value="BPD_transp_1"/>
    <property type="match status" value="1"/>
</dbReference>
<comment type="similarity">
    <text evidence="7">Belongs to the binding-protein-dependent transport system permease family.</text>
</comment>
<dbReference type="InterPro" id="IPR035906">
    <property type="entry name" value="MetI-like_sf"/>
</dbReference>
<keyword evidence="3" id="KW-1003">Cell membrane</keyword>
<dbReference type="InterPro" id="IPR000515">
    <property type="entry name" value="MetI-like"/>
</dbReference>
<dbReference type="GO" id="GO:0043190">
    <property type="term" value="C:ATP-binding cassette (ABC) transporter complex"/>
    <property type="evidence" value="ECO:0007669"/>
    <property type="project" value="TreeGrafter"/>
</dbReference>
<evidence type="ECO:0000256" key="6">
    <source>
        <dbReference type="ARBA" id="ARBA00023136"/>
    </source>
</evidence>
<dbReference type="EMBL" id="JACXIY010000005">
    <property type="protein sequence ID" value="MBD2867837.1"/>
    <property type="molecule type" value="Genomic_DNA"/>
</dbReference>
<keyword evidence="6 7" id="KW-0472">Membrane</keyword>
<feature type="transmembrane region" description="Helical" evidence="7">
    <location>
        <begin position="70"/>
        <end position="87"/>
    </location>
</feature>
<dbReference type="GO" id="GO:0005275">
    <property type="term" value="F:amine transmembrane transporter activity"/>
    <property type="evidence" value="ECO:0007669"/>
    <property type="project" value="TreeGrafter"/>
</dbReference>
<dbReference type="PANTHER" id="PTHR47737">
    <property type="entry name" value="GLYCINE BETAINE/PROLINE BETAINE TRANSPORT SYSTEM PERMEASE PROTEIN PROW"/>
    <property type="match status" value="1"/>
</dbReference>
<dbReference type="GO" id="GO:0015871">
    <property type="term" value="P:choline transport"/>
    <property type="evidence" value="ECO:0007669"/>
    <property type="project" value="TreeGrafter"/>
</dbReference>
<dbReference type="FunFam" id="1.10.3720.10:FF:000001">
    <property type="entry name" value="Glycine betaine ABC transporter, permease"/>
    <property type="match status" value="1"/>
</dbReference>
<feature type="domain" description="ABC transmembrane type-1" evidence="8">
    <location>
        <begin position="89"/>
        <end position="268"/>
    </location>
</feature>
<dbReference type="PROSITE" id="PS50928">
    <property type="entry name" value="ABC_TM1"/>
    <property type="match status" value="1"/>
</dbReference>